<dbReference type="CDD" id="cd15904">
    <property type="entry name" value="TSPO_MBR"/>
    <property type="match status" value="1"/>
</dbReference>
<feature type="transmembrane region" description="Helical" evidence="6">
    <location>
        <begin position="109"/>
        <end position="127"/>
    </location>
</feature>
<dbReference type="AlphaFoldDB" id="A0AAW8TJG8"/>
<feature type="transmembrane region" description="Helical" evidence="6">
    <location>
        <begin position="49"/>
        <end position="70"/>
    </location>
</feature>
<reference evidence="7" key="1">
    <citation type="submission" date="2023-03" db="EMBL/GenBank/DDBJ databases">
        <authorList>
            <person name="Shen W."/>
            <person name="Cai J."/>
        </authorList>
    </citation>
    <scope>NUCLEOTIDE SEQUENCE</scope>
    <source>
        <strain evidence="7">P55-2</strain>
    </source>
</reference>
<proteinExistence type="inferred from homology"/>
<gene>
    <name evidence="7" type="ORF">P7D36_11795</name>
</gene>
<keyword evidence="3 6" id="KW-0812">Transmembrane</keyword>
<dbReference type="GO" id="GO:0033013">
    <property type="term" value="P:tetrapyrrole metabolic process"/>
    <property type="evidence" value="ECO:0007669"/>
    <property type="project" value="UniProtKB-ARBA"/>
</dbReference>
<comment type="caution">
    <text evidence="7">The sequence shown here is derived from an EMBL/GenBank/DDBJ whole genome shotgun (WGS) entry which is preliminary data.</text>
</comment>
<dbReference type="PANTHER" id="PTHR10057">
    <property type="entry name" value="PERIPHERAL-TYPE BENZODIAZEPINE RECEPTOR"/>
    <property type="match status" value="1"/>
</dbReference>
<comment type="similarity">
    <text evidence="2">Belongs to the TspO/BZRP family.</text>
</comment>
<feature type="transmembrane region" description="Helical" evidence="6">
    <location>
        <begin position="9"/>
        <end position="29"/>
    </location>
</feature>
<dbReference type="Pfam" id="PF03073">
    <property type="entry name" value="TspO_MBR"/>
    <property type="match status" value="1"/>
</dbReference>
<evidence type="ECO:0000256" key="5">
    <source>
        <dbReference type="ARBA" id="ARBA00023136"/>
    </source>
</evidence>
<protein>
    <submittedName>
        <fullName evidence="7">Tryptophan-rich sensory protein</fullName>
    </submittedName>
</protein>
<dbReference type="EMBL" id="JARPYT010000020">
    <property type="protein sequence ID" value="MDT2638173.1"/>
    <property type="molecule type" value="Genomic_DNA"/>
</dbReference>
<comment type="subcellular location">
    <subcellularLocation>
        <location evidence="1">Membrane</location>
        <topology evidence="1">Multi-pass membrane protein</topology>
    </subcellularLocation>
</comment>
<dbReference type="PANTHER" id="PTHR10057:SF0">
    <property type="entry name" value="TRANSLOCATOR PROTEIN"/>
    <property type="match status" value="1"/>
</dbReference>
<evidence type="ECO:0000313" key="8">
    <source>
        <dbReference type="Proteomes" id="UP001245561"/>
    </source>
</evidence>
<organism evidence="7 8">
    <name type="scientific">Enterococcus dongliensis</name>
    <dbReference type="NCBI Taxonomy" id="2559925"/>
    <lineage>
        <taxon>Bacteria</taxon>
        <taxon>Bacillati</taxon>
        <taxon>Bacillota</taxon>
        <taxon>Bacilli</taxon>
        <taxon>Lactobacillales</taxon>
        <taxon>Enterococcaceae</taxon>
        <taxon>Enterococcus</taxon>
    </lineage>
</organism>
<keyword evidence="5 6" id="KW-0472">Membrane</keyword>
<dbReference type="GO" id="GO:0016020">
    <property type="term" value="C:membrane"/>
    <property type="evidence" value="ECO:0007669"/>
    <property type="project" value="UniProtKB-SubCell"/>
</dbReference>
<evidence type="ECO:0000256" key="2">
    <source>
        <dbReference type="ARBA" id="ARBA00007524"/>
    </source>
</evidence>
<dbReference type="Proteomes" id="UP001245561">
    <property type="component" value="Unassembled WGS sequence"/>
</dbReference>
<evidence type="ECO:0000313" key="7">
    <source>
        <dbReference type="EMBL" id="MDT2638173.1"/>
    </source>
</evidence>
<evidence type="ECO:0000256" key="6">
    <source>
        <dbReference type="SAM" id="Phobius"/>
    </source>
</evidence>
<dbReference type="InterPro" id="IPR038330">
    <property type="entry name" value="TspO/MBR-related_sf"/>
</dbReference>
<sequence length="159" mass="18392">MKNNEKKIAMLIFIIIVTEIVGMFSGLLAGDIRQIYDGLNKIPLSPPGVVFGIVWPLLYLLMSLSLYLTFTSCENKKEKKKVIYIYGVQLFFNFSWSIIFFNIQYMKVAILIVVFLLFMVGYQITIFSKNNKLAGYLLVPYWLWLLFATYLNVGFALIN</sequence>
<dbReference type="InterPro" id="IPR004307">
    <property type="entry name" value="TspO_MBR"/>
</dbReference>
<evidence type="ECO:0000256" key="4">
    <source>
        <dbReference type="ARBA" id="ARBA00022989"/>
    </source>
</evidence>
<accession>A0AAW8TJG8</accession>
<dbReference type="Gene3D" id="1.20.1260.100">
    <property type="entry name" value="TspO/MBR protein"/>
    <property type="match status" value="1"/>
</dbReference>
<dbReference type="RefSeq" id="WP_284591205.1">
    <property type="nucleotide sequence ID" value="NZ_JARPYT010000020.1"/>
</dbReference>
<feature type="transmembrane region" description="Helical" evidence="6">
    <location>
        <begin position="139"/>
        <end position="158"/>
    </location>
</feature>
<keyword evidence="4 6" id="KW-1133">Transmembrane helix</keyword>
<dbReference type="PIRSF" id="PIRSF005859">
    <property type="entry name" value="PBR"/>
    <property type="match status" value="1"/>
</dbReference>
<name>A0AAW8TJG8_9ENTE</name>
<dbReference type="FunFam" id="1.20.1260.100:FF:000001">
    <property type="entry name" value="translocator protein 2"/>
    <property type="match status" value="1"/>
</dbReference>
<feature type="transmembrane region" description="Helical" evidence="6">
    <location>
        <begin position="82"/>
        <end position="103"/>
    </location>
</feature>
<evidence type="ECO:0000256" key="3">
    <source>
        <dbReference type="ARBA" id="ARBA00022692"/>
    </source>
</evidence>
<evidence type="ECO:0000256" key="1">
    <source>
        <dbReference type="ARBA" id="ARBA00004141"/>
    </source>
</evidence>